<evidence type="ECO:0000313" key="4">
    <source>
        <dbReference type="Proteomes" id="UP001215598"/>
    </source>
</evidence>
<comment type="similarity">
    <text evidence="1">Belongs to the ribonucleoside diphosphate reductase large chain family.</text>
</comment>
<dbReference type="Proteomes" id="UP001215598">
    <property type="component" value="Unassembled WGS sequence"/>
</dbReference>
<organism evidence="3 4">
    <name type="scientific">Mycena metata</name>
    <dbReference type="NCBI Taxonomy" id="1033252"/>
    <lineage>
        <taxon>Eukaryota</taxon>
        <taxon>Fungi</taxon>
        <taxon>Dikarya</taxon>
        <taxon>Basidiomycota</taxon>
        <taxon>Agaricomycotina</taxon>
        <taxon>Agaricomycetes</taxon>
        <taxon>Agaricomycetidae</taxon>
        <taxon>Agaricales</taxon>
        <taxon>Marasmiineae</taxon>
        <taxon>Mycenaceae</taxon>
        <taxon>Mycena</taxon>
    </lineage>
</organism>
<accession>A0AAD7HAB9</accession>
<evidence type="ECO:0000313" key="3">
    <source>
        <dbReference type="EMBL" id="KAJ7715611.1"/>
    </source>
</evidence>
<dbReference type="GO" id="GO:0009263">
    <property type="term" value="P:deoxyribonucleotide biosynthetic process"/>
    <property type="evidence" value="ECO:0007669"/>
    <property type="project" value="TreeGrafter"/>
</dbReference>
<dbReference type="Pfam" id="PF02867">
    <property type="entry name" value="Ribonuc_red_lgC"/>
    <property type="match status" value="1"/>
</dbReference>
<dbReference type="PRINTS" id="PR01183">
    <property type="entry name" value="RIBORDTASEM1"/>
</dbReference>
<dbReference type="GO" id="GO:0004748">
    <property type="term" value="F:ribonucleoside-diphosphate reductase activity, thioredoxin disulfide as acceptor"/>
    <property type="evidence" value="ECO:0007669"/>
    <property type="project" value="TreeGrafter"/>
</dbReference>
<keyword evidence="4" id="KW-1185">Reference proteome</keyword>
<dbReference type="AlphaFoldDB" id="A0AAD7HAB9"/>
<evidence type="ECO:0000259" key="2">
    <source>
        <dbReference type="Pfam" id="PF02867"/>
    </source>
</evidence>
<gene>
    <name evidence="3" type="ORF">B0H16DRAFT_1805023</name>
</gene>
<feature type="domain" description="Ribonucleotide reductase large subunit C-terminal" evidence="2">
    <location>
        <begin position="200"/>
        <end position="311"/>
    </location>
</feature>
<sequence length="360" mass="40677">MVPQTQTKQPLMSTIADVLPQFYGPWYLTNYGTLVLDGARAREQTEDPPMSDPFEQSDYPCYTASDFKTILKYLPNVPDLRANFHRSAFGTYELVKPIFFVVEGHDHIFESALEAQAFHISTGDPSLGVYALANRKDAEHMLNIDHLVAQHLEETLTKIAPLRILAGLGKIDPYRFHTGKLRCSFSPNHLVRAGVRPTRNKKNLGTIKSSNLCTEITEYYSTPDETALAHLLAQFKQDQKLHDITKGVACNLNRIIDVNYYPIPDHEARHSNMRHRPIGVGVQGLADTFQSLRLPFDSPAAKALTEGGMYYLRTKPAAQATQFTVDQSAPHRLLCSRRSRPRYPRRHCLRLPRGISRPPS</sequence>
<dbReference type="InterPro" id="IPR000788">
    <property type="entry name" value="RNR_lg_C"/>
</dbReference>
<dbReference type="EMBL" id="JARKIB010000304">
    <property type="protein sequence ID" value="KAJ7715611.1"/>
    <property type="molecule type" value="Genomic_DNA"/>
</dbReference>
<dbReference type="Gene3D" id="3.20.70.20">
    <property type="match status" value="1"/>
</dbReference>
<dbReference type="SUPFAM" id="SSF51998">
    <property type="entry name" value="PFL-like glycyl radical enzymes"/>
    <property type="match status" value="1"/>
</dbReference>
<protein>
    <recommendedName>
        <fullName evidence="2">Ribonucleotide reductase large subunit C-terminal domain-containing protein</fullName>
    </recommendedName>
</protein>
<reference evidence="3" key="1">
    <citation type="submission" date="2023-03" db="EMBL/GenBank/DDBJ databases">
        <title>Massive genome expansion in bonnet fungi (Mycena s.s.) driven by repeated elements and novel gene families across ecological guilds.</title>
        <authorList>
            <consortium name="Lawrence Berkeley National Laboratory"/>
            <person name="Harder C.B."/>
            <person name="Miyauchi S."/>
            <person name="Viragh M."/>
            <person name="Kuo A."/>
            <person name="Thoen E."/>
            <person name="Andreopoulos B."/>
            <person name="Lu D."/>
            <person name="Skrede I."/>
            <person name="Drula E."/>
            <person name="Henrissat B."/>
            <person name="Morin E."/>
            <person name="Kohler A."/>
            <person name="Barry K."/>
            <person name="LaButti K."/>
            <person name="Morin E."/>
            <person name="Salamov A."/>
            <person name="Lipzen A."/>
            <person name="Mereny Z."/>
            <person name="Hegedus B."/>
            <person name="Baldrian P."/>
            <person name="Stursova M."/>
            <person name="Weitz H."/>
            <person name="Taylor A."/>
            <person name="Grigoriev I.V."/>
            <person name="Nagy L.G."/>
            <person name="Martin F."/>
            <person name="Kauserud H."/>
        </authorList>
    </citation>
    <scope>NUCLEOTIDE SEQUENCE</scope>
    <source>
        <strain evidence="3">CBHHK182m</strain>
    </source>
</reference>
<name>A0AAD7HAB9_9AGAR</name>
<dbReference type="PANTHER" id="PTHR11573">
    <property type="entry name" value="RIBONUCLEOSIDE-DIPHOSPHATE REDUCTASE LARGE CHAIN"/>
    <property type="match status" value="1"/>
</dbReference>
<dbReference type="PANTHER" id="PTHR11573:SF6">
    <property type="entry name" value="RIBONUCLEOSIDE-DIPHOSPHATE REDUCTASE LARGE SUBUNIT"/>
    <property type="match status" value="1"/>
</dbReference>
<evidence type="ECO:0000256" key="1">
    <source>
        <dbReference type="ARBA" id="ARBA00010406"/>
    </source>
</evidence>
<dbReference type="GO" id="GO:0005524">
    <property type="term" value="F:ATP binding"/>
    <property type="evidence" value="ECO:0007669"/>
    <property type="project" value="TreeGrafter"/>
</dbReference>
<dbReference type="InterPro" id="IPR039718">
    <property type="entry name" value="Rrm1"/>
</dbReference>
<proteinExistence type="inferred from homology"/>
<dbReference type="GO" id="GO:0005971">
    <property type="term" value="C:ribonucleoside-diphosphate reductase complex"/>
    <property type="evidence" value="ECO:0007669"/>
    <property type="project" value="TreeGrafter"/>
</dbReference>
<comment type="caution">
    <text evidence="3">The sequence shown here is derived from an EMBL/GenBank/DDBJ whole genome shotgun (WGS) entry which is preliminary data.</text>
</comment>